<feature type="transmembrane region" description="Helical" evidence="7">
    <location>
        <begin position="29"/>
        <end position="52"/>
    </location>
</feature>
<feature type="domain" description="ABC3 transporter permease C-terminal" evidence="8">
    <location>
        <begin position="288"/>
        <end position="398"/>
    </location>
</feature>
<accession>A0ABR9RLM0</accession>
<comment type="similarity">
    <text evidence="6">Belongs to the ABC-4 integral membrane protein family.</text>
</comment>
<evidence type="ECO:0000256" key="1">
    <source>
        <dbReference type="ARBA" id="ARBA00004651"/>
    </source>
</evidence>
<dbReference type="EMBL" id="JADCKL010000011">
    <property type="protein sequence ID" value="MBE5063859.1"/>
    <property type="molecule type" value="Genomic_DNA"/>
</dbReference>
<evidence type="ECO:0000313" key="10">
    <source>
        <dbReference type="Proteomes" id="UP000758652"/>
    </source>
</evidence>
<evidence type="ECO:0000313" key="9">
    <source>
        <dbReference type="EMBL" id="MBE5063859.1"/>
    </source>
</evidence>
<evidence type="ECO:0000256" key="5">
    <source>
        <dbReference type="ARBA" id="ARBA00023136"/>
    </source>
</evidence>
<keyword evidence="3 7" id="KW-0812">Transmembrane</keyword>
<keyword evidence="2" id="KW-1003">Cell membrane</keyword>
<keyword evidence="4 7" id="KW-1133">Transmembrane helix</keyword>
<evidence type="ECO:0000256" key="4">
    <source>
        <dbReference type="ARBA" id="ARBA00022989"/>
    </source>
</evidence>
<keyword evidence="10" id="KW-1185">Reference proteome</keyword>
<feature type="transmembrane region" description="Helical" evidence="7">
    <location>
        <begin position="821"/>
        <end position="850"/>
    </location>
</feature>
<reference evidence="9 10" key="1">
    <citation type="submission" date="2020-10" db="EMBL/GenBank/DDBJ databases">
        <title>ChiBAC.</title>
        <authorList>
            <person name="Zenner C."/>
            <person name="Hitch T.C.A."/>
            <person name="Clavel T."/>
        </authorList>
    </citation>
    <scope>NUCLEOTIDE SEQUENCE [LARGE SCALE GENOMIC DNA]</scope>
    <source>
        <strain evidence="9 10">DSM 108991</strain>
    </source>
</reference>
<keyword evidence="5 7" id="KW-0472">Membrane</keyword>
<dbReference type="InterPro" id="IPR003838">
    <property type="entry name" value="ABC3_permease_C"/>
</dbReference>
<evidence type="ECO:0000256" key="6">
    <source>
        <dbReference type="ARBA" id="ARBA00038076"/>
    </source>
</evidence>
<evidence type="ECO:0000259" key="8">
    <source>
        <dbReference type="Pfam" id="PF02687"/>
    </source>
</evidence>
<feature type="transmembrane region" description="Helical" evidence="7">
    <location>
        <begin position="383"/>
        <end position="402"/>
    </location>
</feature>
<comment type="caution">
    <text evidence="9">The sequence shown here is derived from an EMBL/GenBank/DDBJ whole genome shotgun (WGS) entry which is preliminary data.</text>
</comment>
<evidence type="ECO:0000256" key="2">
    <source>
        <dbReference type="ARBA" id="ARBA00022475"/>
    </source>
</evidence>
<proteinExistence type="inferred from homology"/>
<feature type="transmembrane region" description="Helical" evidence="7">
    <location>
        <begin position="454"/>
        <end position="471"/>
    </location>
</feature>
<evidence type="ECO:0000256" key="3">
    <source>
        <dbReference type="ARBA" id="ARBA00022692"/>
    </source>
</evidence>
<dbReference type="PANTHER" id="PTHR30572:SF4">
    <property type="entry name" value="ABC TRANSPORTER PERMEASE YTRF"/>
    <property type="match status" value="1"/>
</dbReference>
<sequence length="864" mass="98108">MMKMKDKRIIALNRLADRGYKNNRLRNNILIIAIILVTVLLTVMFGAGISIINNVQEANIRLKGTMANAFLMRATEADMKKAGDLKELSDTGWQQFVAVADISEEFSDNYFVAMTYYDDVEWREHILPTISDIKGTYPVDENEVLMSRWCLEQMGIDNPEIGMQIDIPFTSLTGENIEKTFSLCGYYEDYIYNPGITPNSGNTMAANLYYANQSSMRRAIGNIVVSEKFSQIYGEPEGLLGTGLVDENMSSNEILNLLYQETGRNDFIVSGLNNNITQAISMAMIPIIAVVIILISGYLLIYNIINISVMQDMHVYGQLKTIGATGKQIKRIVKHQTNRISIIGIPFGLIIGTVFSVWLVPVFLESMMESSGYGIALDYDIKITPWIYILSAIFTYCTIWISNRKPCRLAAKVSPIESTKYLEVDAKTKEHFSKKGGKLYRMAFRNVFRNRKRAIVTFASLFLGLLIYLIISTCSYGVDYKERYKREIPDNFILRNLTFETDEVSTIEDVFNKDIVSEISTWDEVSTIEEDTVLYSWIRNPENYLDTYINDQALALDITAEEVADNFQTMIVGLSLSQIEKFNYDSTLTDEEIQTYLENGTGIFVSDNGQVDFRDITGEKIEFTDRSNGNQTVEYTVLGVLKYDVSIHSYEKDYHLYGSDYGFSTKFYTSSQGADKWKNKPMIQTLRIRLKEDQDEAVFERLNYLFEGVDSVEINSQLEAKALIDSGTQSIRAAGKVIGILLIFLGLMNFVNVIFTNIYSRQKELATLESIGMTQRQIKEVLVLEGLYYCLITSALLLSIGLVIAYLLSRVIKNIMYFWEFGIPFVSLIVVVVIMIAVCITVPIFVYNSISKGSVVERLRNNQE</sequence>
<gene>
    <name evidence="9" type="ORF">INF30_11410</name>
</gene>
<organism evidence="9 10">
    <name type="scientific">Claveliimonas monacensis</name>
    <dbReference type="NCBI Taxonomy" id="2779351"/>
    <lineage>
        <taxon>Bacteria</taxon>
        <taxon>Bacillati</taxon>
        <taxon>Bacillota</taxon>
        <taxon>Clostridia</taxon>
        <taxon>Lachnospirales</taxon>
        <taxon>Lachnospiraceae</taxon>
        <taxon>Claveliimonas</taxon>
    </lineage>
</organism>
<dbReference type="RefSeq" id="WP_226395270.1">
    <property type="nucleotide sequence ID" value="NZ_JADCKL010000011.1"/>
</dbReference>
<dbReference type="PANTHER" id="PTHR30572">
    <property type="entry name" value="MEMBRANE COMPONENT OF TRANSPORTER-RELATED"/>
    <property type="match status" value="1"/>
</dbReference>
<feature type="transmembrane region" description="Helical" evidence="7">
    <location>
        <begin position="781"/>
        <end position="809"/>
    </location>
</feature>
<comment type="subcellular location">
    <subcellularLocation>
        <location evidence="1">Cell membrane</location>
        <topology evidence="1">Multi-pass membrane protein</topology>
    </subcellularLocation>
</comment>
<feature type="transmembrane region" description="Helical" evidence="7">
    <location>
        <begin position="737"/>
        <end position="760"/>
    </location>
</feature>
<feature type="domain" description="ABC3 transporter permease C-terminal" evidence="8">
    <location>
        <begin position="737"/>
        <end position="853"/>
    </location>
</feature>
<dbReference type="Pfam" id="PF02687">
    <property type="entry name" value="FtsX"/>
    <property type="match status" value="2"/>
</dbReference>
<dbReference type="Proteomes" id="UP000758652">
    <property type="component" value="Unassembled WGS sequence"/>
</dbReference>
<evidence type="ECO:0000256" key="7">
    <source>
        <dbReference type="SAM" id="Phobius"/>
    </source>
</evidence>
<name>A0ABR9RLM0_9FIRM</name>
<feature type="transmembrane region" description="Helical" evidence="7">
    <location>
        <begin position="340"/>
        <end position="363"/>
    </location>
</feature>
<dbReference type="InterPro" id="IPR050250">
    <property type="entry name" value="Macrolide_Exporter_MacB"/>
</dbReference>
<feature type="transmembrane region" description="Helical" evidence="7">
    <location>
        <begin position="283"/>
        <end position="305"/>
    </location>
</feature>
<protein>
    <submittedName>
        <fullName evidence="9">FtsX-like permease family protein</fullName>
    </submittedName>
</protein>